<dbReference type="PANTHER" id="PTHR11715">
    <property type="entry name" value="GLYCINE CLEAVAGE SYSTEM H PROTEIN"/>
    <property type="match status" value="1"/>
</dbReference>
<gene>
    <name evidence="2" type="ordered locus">Afer_0974</name>
</gene>
<dbReference type="EMBL" id="CP001631">
    <property type="protein sequence ID" value="ACU53913.1"/>
    <property type="molecule type" value="Genomic_DNA"/>
</dbReference>
<reference evidence="2 3" key="1">
    <citation type="journal article" date="2009" name="Stand. Genomic Sci.">
        <title>Complete genome sequence of Acidimicrobium ferrooxidans type strain (ICP).</title>
        <authorList>
            <person name="Clum A."/>
            <person name="Nolan M."/>
            <person name="Lang E."/>
            <person name="Glavina Del Rio T."/>
            <person name="Tice H."/>
            <person name="Copeland A."/>
            <person name="Cheng J.F."/>
            <person name="Lucas S."/>
            <person name="Chen F."/>
            <person name="Bruce D."/>
            <person name="Goodwin L."/>
            <person name="Pitluck S."/>
            <person name="Ivanova N."/>
            <person name="Mavrommatis K."/>
            <person name="Mikhailova N."/>
            <person name="Pati A."/>
            <person name="Chen A."/>
            <person name="Palaniappan K."/>
            <person name="Goker M."/>
            <person name="Spring S."/>
            <person name="Land M."/>
            <person name="Hauser L."/>
            <person name="Chang Y.J."/>
            <person name="Jeffries C.C."/>
            <person name="Chain P."/>
            <person name="Bristow J."/>
            <person name="Eisen J.A."/>
            <person name="Markowitz V."/>
            <person name="Hugenholtz P."/>
            <person name="Kyrpides N.C."/>
            <person name="Klenk H.P."/>
            <person name="Lapidus A."/>
        </authorList>
    </citation>
    <scope>NUCLEOTIDE SEQUENCE [LARGE SCALE GENOMIC DNA]</scope>
    <source>
        <strain evidence="3">DSM 10331 / JCM 15462 / NBRC 103882 / ICP</strain>
    </source>
</reference>
<evidence type="ECO:0000256" key="1">
    <source>
        <dbReference type="ARBA" id="ARBA00022823"/>
    </source>
</evidence>
<keyword evidence="1" id="KW-0450">Lipoyl</keyword>
<dbReference type="HOGENOM" id="CLU_097408_2_2_11"/>
<dbReference type="GO" id="GO:0019464">
    <property type="term" value="P:glycine decarboxylation via glycine cleavage system"/>
    <property type="evidence" value="ECO:0007669"/>
    <property type="project" value="InterPro"/>
</dbReference>
<dbReference type="Pfam" id="PF01597">
    <property type="entry name" value="GCV_H"/>
    <property type="match status" value="1"/>
</dbReference>
<dbReference type="SUPFAM" id="SSF51230">
    <property type="entry name" value="Single hybrid motif"/>
    <property type="match status" value="1"/>
</dbReference>
<proteinExistence type="predicted"/>
<dbReference type="STRING" id="525909.Afer_0974"/>
<dbReference type="AlphaFoldDB" id="C7LYV5"/>
<dbReference type="InterPro" id="IPR033753">
    <property type="entry name" value="GCV_H/Fam206"/>
</dbReference>
<dbReference type="PANTHER" id="PTHR11715:SF3">
    <property type="entry name" value="GLYCINE CLEAVAGE SYSTEM H PROTEIN-RELATED"/>
    <property type="match status" value="1"/>
</dbReference>
<dbReference type="KEGG" id="afo:Afer_0974"/>
<organism evidence="2 3">
    <name type="scientific">Acidimicrobium ferrooxidans (strain DSM 10331 / JCM 15462 / NBRC 103882 / ICP)</name>
    <dbReference type="NCBI Taxonomy" id="525909"/>
    <lineage>
        <taxon>Bacteria</taxon>
        <taxon>Bacillati</taxon>
        <taxon>Actinomycetota</taxon>
        <taxon>Acidimicrobiia</taxon>
        <taxon>Acidimicrobiales</taxon>
        <taxon>Acidimicrobiaceae</taxon>
        <taxon>Acidimicrobium</taxon>
    </lineage>
</organism>
<dbReference type="RefSeq" id="WP_015798402.1">
    <property type="nucleotide sequence ID" value="NC_013124.1"/>
</dbReference>
<dbReference type="eggNOG" id="COG0509">
    <property type="taxonomic scope" value="Bacteria"/>
</dbReference>
<sequence length="158" mass="17735">MSETWAGCEVPPELRYDLDADVWVRFEGELVRLGMTDVAQSRMGKLVQLSWKRVGRTITRGRPLSVLESAKWVGPMVSPLTGTIVATNEAAFGRDVAIANRDPYGDGWLYVVEPTVPAEFDALVDGRTAFEHYRRVIDESGLRCFRCEDPVIFVDEDP</sequence>
<dbReference type="PROSITE" id="PS00189">
    <property type="entry name" value="LIPOYL"/>
    <property type="match status" value="1"/>
</dbReference>
<protein>
    <submittedName>
        <fullName evidence="2">Glycine cleavage H-protein</fullName>
    </submittedName>
</protein>
<evidence type="ECO:0000313" key="3">
    <source>
        <dbReference type="Proteomes" id="UP000000771"/>
    </source>
</evidence>
<dbReference type="GO" id="GO:0005960">
    <property type="term" value="C:glycine cleavage complex"/>
    <property type="evidence" value="ECO:0007669"/>
    <property type="project" value="InterPro"/>
</dbReference>
<dbReference type="GO" id="GO:0005829">
    <property type="term" value="C:cytosol"/>
    <property type="evidence" value="ECO:0007669"/>
    <property type="project" value="TreeGrafter"/>
</dbReference>
<dbReference type="Gene3D" id="2.40.50.100">
    <property type="match status" value="1"/>
</dbReference>
<accession>C7LYV5</accession>
<evidence type="ECO:0000313" key="2">
    <source>
        <dbReference type="EMBL" id="ACU53913.1"/>
    </source>
</evidence>
<dbReference type="InterPro" id="IPR003016">
    <property type="entry name" value="2-oxoA_DH_lipoyl-BS"/>
</dbReference>
<dbReference type="GO" id="GO:0009249">
    <property type="term" value="P:protein lipoylation"/>
    <property type="evidence" value="ECO:0007669"/>
    <property type="project" value="TreeGrafter"/>
</dbReference>
<keyword evidence="3" id="KW-1185">Reference proteome</keyword>
<dbReference type="InterPro" id="IPR011053">
    <property type="entry name" value="Single_hybrid_motif"/>
</dbReference>
<name>C7LYV5_ACIFD</name>
<dbReference type="InterPro" id="IPR002930">
    <property type="entry name" value="GCV_H"/>
</dbReference>
<dbReference type="OrthoDB" id="4772952at2"/>
<dbReference type="Proteomes" id="UP000000771">
    <property type="component" value="Chromosome"/>
</dbReference>
<dbReference type="CDD" id="cd06848">
    <property type="entry name" value="GCS_H"/>
    <property type="match status" value="1"/>
</dbReference>